<dbReference type="PANTHER" id="PTHR46499">
    <property type="entry name" value="QUEUINE TRNA-RIBOSYLTRANSFERASE"/>
    <property type="match status" value="1"/>
</dbReference>
<dbReference type="GO" id="GO:0005829">
    <property type="term" value="C:cytosol"/>
    <property type="evidence" value="ECO:0007669"/>
    <property type="project" value="TreeGrafter"/>
</dbReference>
<evidence type="ECO:0000313" key="3">
    <source>
        <dbReference type="EMBL" id="VEB93683.1"/>
    </source>
</evidence>
<keyword evidence="3" id="KW-0328">Glycosyltransferase</keyword>
<dbReference type="InterPro" id="IPR050076">
    <property type="entry name" value="ArchSynthase1/Queuine_TRR"/>
</dbReference>
<evidence type="ECO:0000313" key="4">
    <source>
        <dbReference type="Proteomes" id="UP000270272"/>
    </source>
</evidence>
<organism evidence="3 4">
    <name type="scientific">Citrobacter koseri</name>
    <name type="common">Citrobacter diversus</name>
    <dbReference type="NCBI Taxonomy" id="545"/>
    <lineage>
        <taxon>Bacteria</taxon>
        <taxon>Pseudomonadati</taxon>
        <taxon>Pseudomonadota</taxon>
        <taxon>Gammaproteobacteria</taxon>
        <taxon>Enterobacterales</taxon>
        <taxon>Enterobacteriaceae</taxon>
        <taxon>Citrobacter</taxon>
    </lineage>
</organism>
<dbReference type="NCBIfam" id="TIGR00449">
    <property type="entry name" value="tgt_general"/>
    <property type="match status" value="1"/>
</dbReference>
<dbReference type="EMBL" id="LR134204">
    <property type="protein sequence ID" value="VEB93683.1"/>
    <property type="molecule type" value="Genomic_DNA"/>
</dbReference>
<dbReference type="SUPFAM" id="SSF51713">
    <property type="entry name" value="tRNA-guanine transglycosylase"/>
    <property type="match status" value="1"/>
</dbReference>
<dbReference type="EC" id="2.4.2.29" evidence="3"/>
<dbReference type="InterPro" id="IPR002616">
    <property type="entry name" value="tRNA_ribo_trans-like"/>
</dbReference>
<dbReference type="GO" id="GO:0016757">
    <property type="term" value="F:glycosyltransferase activity"/>
    <property type="evidence" value="ECO:0007669"/>
    <property type="project" value="UniProtKB-KW"/>
</dbReference>
<gene>
    <name evidence="3" type="primary">tgt_2</name>
    <name evidence="3" type="ORF">NCTC11075_04577</name>
</gene>
<feature type="domain" description="tRNA-guanine(15) transglycosylase-like" evidence="2">
    <location>
        <begin position="1"/>
        <end position="106"/>
    </location>
</feature>
<dbReference type="AlphaFoldDB" id="A0A3S4KP56"/>
<keyword evidence="3" id="KW-0808">Transferase</keyword>
<dbReference type="Proteomes" id="UP000270272">
    <property type="component" value="Chromosome"/>
</dbReference>
<proteinExistence type="predicted"/>
<dbReference type="Gene3D" id="3.20.20.105">
    <property type="entry name" value="Queuine tRNA-ribosyltransferase-like"/>
    <property type="match status" value="1"/>
</dbReference>
<accession>A0A3S4KP56</accession>
<dbReference type="Pfam" id="PF01702">
    <property type="entry name" value="TGT"/>
    <property type="match status" value="1"/>
</dbReference>
<keyword evidence="1" id="KW-0819">tRNA processing</keyword>
<evidence type="ECO:0000256" key="1">
    <source>
        <dbReference type="ARBA" id="ARBA00022694"/>
    </source>
</evidence>
<sequence length="110" mass="12589">MHRILEHVCPQIPADKPRYLMGVGKPEDLVEGVRRGIDMFDCVMPTRNARNGHLFVTDGVVKIRNAKHKSDTSPLDAECDCYTCRNYSRAYLHHLDRCNEILGARLKHDS</sequence>
<protein>
    <submittedName>
        <fullName evidence="3">Queuine tRNA-ribosyltransferase</fullName>
        <ecNumber evidence="3">2.4.2.29</ecNumber>
    </submittedName>
</protein>
<evidence type="ECO:0000259" key="2">
    <source>
        <dbReference type="Pfam" id="PF01702"/>
    </source>
</evidence>
<dbReference type="PANTHER" id="PTHR46499:SF1">
    <property type="entry name" value="QUEUINE TRNA-RIBOSYLTRANSFERASE"/>
    <property type="match status" value="1"/>
</dbReference>
<dbReference type="InterPro" id="IPR036511">
    <property type="entry name" value="TGT-like_sf"/>
</dbReference>
<dbReference type="GO" id="GO:0008616">
    <property type="term" value="P:tRNA queuosine(34) biosynthetic process"/>
    <property type="evidence" value="ECO:0007669"/>
    <property type="project" value="TreeGrafter"/>
</dbReference>
<reference evidence="3 4" key="1">
    <citation type="submission" date="2018-12" db="EMBL/GenBank/DDBJ databases">
        <authorList>
            <consortium name="Pathogen Informatics"/>
        </authorList>
    </citation>
    <scope>NUCLEOTIDE SEQUENCE [LARGE SCALE GENOMIC DNA]</scope>
    <source>
        <strain evidence="3 4">NCTC11075</strain>
    </source>
</reference>
<name>A0A3S4KP56_CITKO</name>